<dbReference type="PANTHER" id="PTHR11610">
    <property type="entry name" value="LIPASE"/>
    <property type="match status" value="1"/>
</dbReference>
<dbReference type="Pfam" id="PF00151">
    <property type="entry name" value="Lipase"/>
    <property type="match status" value="1"/>
</dbReference>
<dbReference type="AlphaFoldDB" id="A0AAW1DCI7"/>
<dbReference type="GO" id="GO:0005615">
    <property type="term" value="C:extracellular space"/>
    <property type="evidence" value="ECO:0007669"/>
    <property type="project" value="TreeGrafter"/>
</dbReference>
<dbReference type="Gene3D" id="3.40.50.1820">
    <property type="entry name" value="alpha/beta hydrolase"/>
    <property type="match status" value="1"/>
</dbReference>
<dbReference type="PRINTS" id="PR00821">
    <property type="entry name" value="TAGLIPASE"/>
</dbReference>
<dbReference type="EMBL" id="JAPXFL010000004">
    <property type="protein sequence ID" value="KAK9507430.1"/>
    <property type="molecule type" value="Genomic_DNA"/>
</dbReference>
<dbReference type="GO" id="GO:0016042">
    <property type="term" value="P:lipid catabolic process"/>
    <property type="evidence" value="ECO:0007669"/>
    <property type="project" value="TreeGrafter"/>
</dbReference>
<gene>
    <name evidence="6" type="ORF">O3M35_007284</name>
</gene>
<dbReference type="PANTHER" id="PTHR11610:SF173">
    <property type="entry name" value="LIPASE DOMAIN-CONTAINING PROTEIN-RELATED"/>
    <property type="match status" value="1"/>
</dbReference>
<comment type="similarity">
    <text evidence="2 4">Belongs to the AB hydrolase superfamily. Lipase family.</text>
</comment>
<organism evidence="6 7">
    <name type="scientific">Rhynocoris fuscipes</name>
    <dbReference type="NCBI Taxonomy" id="488301"/>
    <lineage>
        <taxon>Eukaryota</taxon>
        <taxon>Metazoa</taxon>
        <taxon>Ecdysozoa</taxon>
        <taxon>Arthropoda</taxon>
        <taxon>Hexapoda</taxon>
        <taxon>Insecta</taxon>
        <taxon>Pterygota</taxon>
        <taxon>Neoptera</taxon>
        <taxon>Paraneoptera</taxon>
        <taxon>Hemiptera</taxon>
        <taxon>Heteroptera</taxon>
        <taxon>Panheteroptera</taxon>
        <taxon>Cimicomorpha</taxon>
        <taxon>Reduviidae</taxon>
        <taxon>Harpactorinae</taxon>
        <taxon>Harpactorini</taxon>
        <taxon>Rhynocoris</taxon>
    </lineage>
</organism>
<evidence type="ECO:0000313" key="6">
    <source>
        <dbReference type="EMBL" id="KAK9507430.1"/>
    </source>
</evidence>
<feature type="domain" description="Lipase" evidence="5">
    <location>
        <begin position="23"/>
        <end position="265"/>
    </location>
</feature>
<dbReference type="InterPro" id="IPR029058">
    <property type="entry name" value="AB_hydrolase_fold"/>
</dbReference>
<evidence type="ECO:0000259" key="5">
    <source>
        <dbReference type="Pfam" id="PF00151"/>
    </source>
</evidence>
<reference evidence="6 7" key="1">
    <citation type="submission" date="2022-12" db="EMBL/GenBank/DDBJ databases">
        <title>Chromosome-level genome assembly of true bugs.</title>
        <authorList>
            <person name="Ma L."/>
            <person name="Li H."/>
        </authorList>
    </citation>
    <scope>NUCLEOTIDE SEQUENCE [LARGE SCALE GENOMIC DNA]</scope>
    <source>
        <strain evidence="6">Lab_2022b</strain>
    </source>
</reference>
<evidence type="ECO:0000256" key="3">
    <source>
        <dbReference type="ARBA" id="ARBA00022525"/>
    </source>
</evidence>
<keyword evidence="3" id="KW-0964">Secreted</keyword>
<dbReference type="GO" id="GO:0017171">
    <property type="term" value="F:serine hydrolase activity"/>
    <property type="evidence" value="ECO:0007669"/>
    <property type="project" value="TreeGrafter"/>
</dbReference>
<name>A0AAW1DCI7_9HEMI</name>
<dbReference type="InterPro" id="IPR000734">
    <property type="entry name" value="TAG_lipase"/>
</dbReference>
<protein>
    <recommendedName>
        <fullName evidence="5">Lipase domain-containing protein</fullName>
    </recommendedName>
</protein>
<evidence type="ECO:0000256" key="2">
    <source>
        <dbReference type="ARBA" id="ARBA00010701"/>
    </source>
</evidence>
<proteinExistence type="inferred from homology"/>
<comment type="subcellular location">
    <subcellularLocation>
        <location evidence="1">Secreted</location>
    </subcellularLocation>
</comment>
<comment type="caution">
    <text evidence="6">The sequence shown here is derived from an EMBL/GenBank/DDBJ whole genome shotgun (WGS) entry which is preliminary data.</text>
</comment>
<evidence type="ECO:0000256" key="4">
    <source>
        <dbReference type="RuleBase" id="RU004262"/>
    </source>
</evidence>
<dbReference type="SUPFAM" id="SSF53474">
    <property type="entry name" value="alpha/beta-Hydrolases"/>
    <property type="match status" value="1"/>
</dbReference>
<sequence length="318" mass="35426">MITSFRSVELPLNFTSCIVAEEKCPNEHIKFYLYNRKISETSGLYEISEDEFSLKLAPLKTNSDLVVLLHGYTGNKDYSPNMELRPAFLTKYDINIISVDWSPLARSPCYVQAATNTDIVGLCTAKLLNSLFTMRPESVSCERTHVIGFSLGAHCAGDTGKYLIEMGCTLPWITGLDPALPLFSEITSNQEWTIEKNDAEFVDIIHTNAGWKGQLAAHGHADFYINSGYIQPGCIYNSSCDHVRAVEIYRESILDESSYEGMPCILYITSFVLGIVDQICKQINLVGEPSETVPVGINVPHDARGTYQVLTNNIFQNP</sequence>
<keyword evidence="7" id="KW-1185">Reference proteome</keyword>
<accession>A0AAW1DCI7</accession>
<evidence type="ECO:0000256" key="1">
    <source>
        <dbReference type="ARBA" id="ARBA00004613"/>
    </source>
</evidence>
<evidence type="ECO:0000313" key="7">
    <source>
        <dbReference type="Proteomes" id="UP001461498"/>
    </source>
</evidence>
<dbReference type="InterPro" id="IPR013818">
    <property type="entry name" value="Lipase"/>
</dbReference>
<dbReference type="Proteomes" id="UP001461498">
    <property type="component" value="Unassembled WGS sequence"/>
</dbReference>
<dbReference type="GO" id="GO:0016298">
    <property type="term" value="F:lipase activity"/>
    <property type="evidence" value="ECO:0007669"/>
    <property type="project" value="InterPro"/>
</dbReference>